<dbReference type="GO" id="GO:0048513">
    <property type="term" value="P:animal organ development"/>
    <property type="evidence" value="ECO:0007669"/>
    <property type="project" value="UniProtKB-ARBA"/>
</dbReference>
<proteinExistence type="predicted"/>
<dbReference type="PANTHER" id="PTHR23110:SF99">
    <property type="entry name" value="BROAD-COMPLEX CORE PROTEIN ISOFORM 6"/>
    <property type="match status" value="1"/>
</dbReference>
<dbReference type="PROSITE" id="PS00028">
    <property type="entry name" value="ZINC_FINGER_C2H2_1"/>
    <property type="match status" value="2"/>
</dbReference>
<dbReference type="Pfam" id="PF00651">
    <property type="entry name" value="BTB"/>
    <property type="match status" value="1"/>
</dbReference>
<keyword evidence="3" id="KW-0862">Zinc</keyword>
<dbReference type="GO" id="GO:0006357">
    <property type="term" value="P:regulation of transcription by RNA polymerase II"/>
    <property type="evidence" value="ECO:0007669"/>
    <property type="project" value="TreeGrafter"/>
</dbReference>
<feature type="compositionally biased region" description="Low complexity" evidence="4">
    <location>
        <begin position="134"/>
        <end position="149"/>
    </location>
</feature>
<feature type="region of interest" description="Disordered" evidence="4">
    <location>
        <begin position="528"/>
        <end position="564"/>
    </location>
</feature>
<comment type="subcellular location">
    <subcellularLocation>
        <location evidence="1">Nucleus</location>
    </subcellularLocation>
</comment>
<feature type="compositionally biased region" description="Low complexity" evidence="4">
    <location>
        <begin position="460"/>
        <end position="494"/>
    </location>
</feature>
<dbReference type="PANTHER" id="PTHR23110">
    <property type="entry name" value="BTB DOMAIN TRANSCRIPTION FACTOR"/>
    <property type="match status" value="1"/>
</dbReference>
<dbReference type="Pfam" id="PF00096">
    <property type="entry name" value="zf-C2H2"/>
    <property type="match status" value="2"/>
</dbReference>
<feature type="compositionally biased region" description="Low complexity" evidence="4">
    <location>
        <begin position="378"/>
        <end position="388"/>
    </location>
</feature>
<feature type="domain" description="C2H2-type" evidence="6">
    <location>
        <begin position="314"/>
        <end position="342"/>
    </location>
</feature>
<dbReference type="Proteomes" id="UP000515158">
    <property type="component" value="Unplaced"/>
</dbReference>
<dbReference type="SMART" id="SM00225">
    <property type="entry name" value="BTB"/>
    <property type="match status" value="1"/>
</dbReference>
<dbReference type="SUPFAM" id="SSF54695">
    <property type="entry name" value="POZ domain"/>
    <property type="match status" value="1"/>
</dbReference>
<organism evidence="8">
    <name type="scientific">Thrips palmi</name>
    <name type="common">Melon thrips</name>
    <dbReference type="NCBI Taxonomy" id="161013"/>
    <lineage>
        <taxon>Eukaryota</taxon>
        <taxon>Metazoa</taxon>
        <taxon>Ecdysozoa</taxon>
        <taxon>Arthropoda</taxon>
        <taxon>Hexapoda</taxon>
        <taxon>Insecta</taxon>
        <taxon>Pterygota</taxon>
        <taxon>Neoptera</taxon>
        <taxon>Paraneoptera</taxon>
        <taxon>Thysanoptera</taxon>
        <taxon>Terebrantia</taxon>
        <taxon>Thripoidea</taxon>
        <taxon>Thripidae</taxon>
        <taxon>Thrips</taxon>
    </lineage>
</organism>
<feature type="domain" description="C2H2-type" evidence="6">
    <location>
        <begin position="342"/>
        <end position="365"/>
    </location>
</feature>
<evidence type="ECO:0000313" key="8">
    <source>
        <dbReference type="RefSeq" id="XP_034239412.1"/>
    </source>
</evidence>
<dbReference type="InterPro" id="IPR036236">
    <property type="entry name" value="Znf_C2H2_sf"/>
</dbReference>
<feature type="region of interest" description="Disordered" evidence="4">
    <location>
        <begin position="417"/>
        <end position="494"/>
    </location>
</feature>
<evidence type="ECO:0000256" key="4">
    <source>
        <dbReference type="SAM" id="MobiDB-lite"/>
    </source>
</evidence>
<dbReference type="PROSITE" id="PS50157">
    <property type="entry name" value="ZINC_FINGER_C2H2_2"/>
    <property type="match status" value="2"/>
</dbReference>
<dbReference type="AlphaFoldDB" id="A0A6P8YYR8"/>
<gene>
    <name evidence="8" type="primary">LOC117644244</name>
</gene>
<feature type="compositionally biased region" description="Basic and acidic residues" evidence="4">
    <location>
        <begin position="122"/>
        <end position="133"/>
    </location>
</feature>
<keyword evidence="2" id="KW-0539">Nucleus</keyword>
<evidence type="ECO:0000313" key="7">
    <source>
        <dbReference type="Proteomes" id="UP000515158"/>
    </source>
</evidence>
<dbReference type="GO" id="GO:0005634">
    <property type="term" value="C:nucleus"/>
    <property type="evidence" value="ECO:0007669"/>
    <property type="project" value="UniProtKB-SubCell"/>
</dbReference>
<dbReference type="KEGG" id="tpal:117644244"/>
<feature type="region of interest" description="Disordered" evidence="4">
    <location>
        <begin position="368"/>
        <end position="388"/>
    </location>
</feature>
<dbReference type="InterPro" id="IPR000210">
    <property type="entry name" value="BTB/POZ_dom"/>
</dbReference>
<feature type="region of interest" description="Disordered" evidence="4">
    <location>
        <begin position="122"/>
        <end position="216"/>
    </location>
</feature>
<dbReference type="GO" id="GO:0008270">
    <property type="term" value="F:zinc ion binding"/>
    <property type="evidence" value="ECO:0007669"/>
    <property type="project" value="UniProtKB-KW"/>
</dbReference>
<evidence type="ECO:0000259" key="6">
    <source>
        <dbReference type="PROSITE" id="PS50157"/>
    </source>
</evidence>
<dbReference type="GO" id="GO:0048666">
    <property type="term" value="P:neuron development"/>
    <property type="evidence" value="ECO:0007669"/>
    <property type="project" value="UniProtKB-ARBA"/>
</dbReference>
<keyword evidence="7" id="KW-1185">Reference proteome</keyword>
<dbReference type="InterPro" id="IPR011333">
    <property type="entry name" value="SKP1/BTB/POZ_sf"/>
</dbReference>
<feature type="compositionally biased region" description="Polar residues" evidence="4">
    <location>
        <begin position="194"/>
        <end position="203"/>
    </location>
</feature>
<feature type="domain" description="BTB" evidence="5">
    <location>
        <begin position="32"/>
        <end position="97"/>
    </location>
</feature>
<dbReference type="InParanoid" id="A0A6P8YYR8"/>
<keyword evidence="3" id="KW-0479">Metal-binding</keyword>
<accession>A0A6P8YYR8</accession>
<protein>
    <submittedName>
        <fullName evidence="8">Transcription factor GAGA-like isoform X1</fullName>
    </submittedName>
</protein>
<sequence length="564" mass="61941">MAPDPQFCLRWNNFQSNITSQFETLRQDEDFVDVTLTCDGKSVKAHKVVLSACSPYFKELFKNNPCKHPIIILKDVQWFHLCALVEFMYAGVVNVAQTELPAFLQTAESLHILGLTDAPRLHKDGKQVKDPSKRASASVASSSGTSSAANPTNTDAGEDDEGDGQSGSPSASPPPPKRIRKNELLDDRTHDSSDGQNSLNGQGNEPLEEAADHASSVLLQQSRSALTITPSQQQHEIDQAYNDDLAEMLEPKTELPDYNSDGETRGDANAYLDQSSYPGMSDMMAGPSTQGTSDGTVTETDPAALRKLHSLDPRPCPICQRMYSNLSNLRQHMRLIHIPQSVECPLCSRSFKTKLYLRRHLLSYHEMLSKQPKPPATQPTTASQQQPSQLYISPVASNMPPPSQPYYTVEEELKRTYLQSPHKSRSHNSAQGIDIKQDKDVGDGTLPHAPNVTSGSMREQQQPQHPQQQQQHAQTQSQPQQQTSQLSQSQSAAASSFPFPTNLLYGASGAGNSAGSLSRDYMRSVGFNPEAAHQLHHPSHPPHAFSTSAPNRLGYHNTPYSSNS</sequence>
<evidence type="ECO:0000256" key="1">
    <source>
        <dbReference type="ARBA" id="ARBA00004123"/>
    </source>
</evidence>
<dbReference type="RefSeq" id="XP_034239412.1">
    <property type="nucleotide sequence ID" value="XM_034383521.1"/>
</dbReference>
<evidence type="ECO:0000256" key="2">
    <source>
        <dbReference type="ARBA" id="ARBA00023242"/>
    </source>
</evidence>
<dbReference type="Gene3D" id="3.30.160.60">
    <property type="entry name" value="Classic Zinc Finger"/>
    <property type="match status" value="1"/>
</dbReference>
<dbReference type="Gene3D" id="3.30.710.10">
    <property type="entry name" value="Potassium Channel Kv1.1, Chain A"/>
    <property type="match status" value="1"/>
</dbReference>
<dbReference type="GeneID" id="117644244"/>
<reference evidence="8" key="1">
    <citation type="submission" date="2025-08" db="UniProtKB">
        <authorList>
            <consortium name="RefSeq"/>
        </authorList>
    </citation>
    <scope>IDENTIFICATION</scope>
    <source>
        <tissue evidence="8">Total insect</tissue>
    </source>
</reference>
<name>A0A6P8YYR8_THRPL</name>
<dbReference type="InterPro" id="IPR051095">
    <property type="entry name" value="Dros_DevTransReg"/>
</dbReference>
<dbReference type="OrthoDB" id="6359816at2759"/>
<dbReference type="PROSITE" id="PS50097">
    <property type="entry name" value="BTB"/>
    <property type="match status" value="1"/>
</dbReference>
<feature type="compositionally biased region" description="Polar residues" evidence="4">
    <location>
        <begin position="417"/>
        <end position="431"/>
    </location>
</feature>
<keyword evidence="3" id="KW-0863">Zinc-finger</keyword>
<dbReference type="CDD" id="cd18315">
    <property type="entry name" value="BTB_POZ_BAB-like"/>
    <property type="match status" value="1"/>
</dbReference>
<evidence type="ECO:0000256" key="3">
    <source>
        <dbReference type="PROSITE-ProRule" id="PRU00042"/>
    </source>
</evidence>
<dbReference type="SUPFAM" id="SSF57667">
    <property type="entry name" value="beta-beta-alpha zinc fingers"/>
    <property type="match status" value="1"/>
</dbReference>
<evidence type="ECO:0000259" key="5">
    <source>
        <dbReference type="PROSITE" id="PS50097"/>
    </source>
</evidence>
<dbReference type="InterPro" id="IPR013087">
    <property type="entry name" value="Znf_C2H2_type"/>
</dbReference>
<feature type="compositionally biased region" description="Basic and acidic residues" evidence="4">
    <location>
        <begin position="181"/>
        <end position="193"/>
    </location>
</feature>
<dbReference type="GO" id="GO:0003006">
    <property type="term" value="P:developmental process involved in reproduction"/>
    <property type="evidence" value="ECO:0007669"/>
    <property type="project" value="UniProtKB-ARBA"/>
</dbReference>
<dbReference type="SMART" id="SM00355">
    <property type="entry name" value="ZnF_C2H2"/>
    <property type="match status" value="2"/>
</dbReference>